<keyword evidence="2" id="KW-0808">Transferase</keyword>
<dbReference type="Pfam" id="PF13649">
    <property type="entry name" value="Methyltransf_25"/>
    <property type="match status" value="1"/>
</dbReference>
<dbReference type="InterPro" id="IPR029063">
    <property type="entry name" value="SAM-dependent_MTases_sf"/>
</dbReference>
<proteinExistence type="predicted"/>
<evidence type="ECO:0000259" key="4">
    <source>
        <dbReference type="Pfam" id="PF13649"/>
    </source>
</evidence>
<gene>
    <name evidence="5" type="ORF">GCM10025759_09780</name>
</gene>
<organism evidence="5 6">
    <name type="scientific">Lysobacter panacisoli</name>
    <dbReference type="NCBI Taxonomy" id="1255263"/>
    <lineage>
        <taxon>Bacteria</taxon>
        <taxon>Pseudomonadati</taxon>
        <taxon>Pseudomonadota</taxon>
        <taxon>Gammaproteobacteria</taxon>
        <taxon>Lysobacterales</taxon>
        <taxon>Lysobacteraceae</taxon>
        <taxon>Lysobacter</taxon>
    </lineage>
</organism>
<dbReference type="InterPro" id="IPR041698">
    <property type="entry name" value="Methyltransf_25"/>
</dbReference>
<reference evidence="6" key="1">
    <citation type="journal article" date="2019" name="Int. J. Syst. Evol. Microbiol.">
        <title>The Global Catalogue of Microorganisms (GCM) 10K type strain sequencing project: providing services to taxonomists for standard genome sequencing and annotation.</title>
        <authorList>
            <consortium name="The Broad Institute Genomics Platform"/>
            <consortium name="The Broad Institute Genome Sequencing Center for Infectious Disease"/>
            <person name="Wu L."/>
            <person name="Ma J."/>
        </authorList>
    </citation>
    <scope>NUCLEOTIDE SEQUENCE [LARGE SCALE GENOMIC DNA]</scope>
    <source>
        <strain evidence="6">JCM 19212</strain>
    </source>
</reference>
<dbReference type="GO" id="GO:0008168">
    <property type="term" value="F:methyltransferase activity"/>
    <property type="evidence" value="ECO:0007669"/>
    <property type="project" value="UniProtKB-KW"/>
</dbReference>
<dbReference type="CDD" id="cd02440">
    <property type="entry name" value="AdoMet_MTases"/>
    <property type="match status" value="1"/>
</dbReference>
<dbReference type="Gene3D" id="3.40.50.150">
    <property type="entry name" value="Vaccinia Virus protein VP39"/>
    <property type="match status" value="1"/>
</dbReference>
<accession>A0ABP9L4T8</accession>
<keyword evidence="3" id="KW-0949">S-adenosyl-L-methionine</keyword>
<evidence type="ECO:0000256" key="2">
    <source>
        <dbReference type="ARBA" id="ARBA00022679"/>
    </source>
</evidence>
<dbReference type="PANTHER" id="PTHR43464">
    <property type="entry name" value="METHYLTRANSFERASE"/>
    <property type="match status" value="1"/>
</dbReference>
<evidence type="ECO:0000256" key="3">
    <source>
        <dbReference type="ARBA" id="ARBA00022691"/>
    </source>
</evidence>
<dbReference type="Proteomes" id="UP001501083">
    <property type="component" value="Unassembled WGS sequence"/>
</dbReference>
<keyword evidence="1 5" id="KW-0489">Methyltransferase</keyword>
<protein>
    <submittedName>
        <fullName evidence="5">Class I SAM-dependent methyltransferase</fullName>
    </submittedName>
</protein>
<keyword evidence="6" id="KW-1185">Reference proteome</keyword>
<comment type="caution">
    <text evidence="5">The sequence shown here is derived from an EMBL/GenBank/DDBJ whole genome shotgun (WGS) entry which is preliminary data.</text>
</comment>
<feature type="domain" description="Methyltransferase" evidence="4">
    <location>
        <begin position="54"/>
        <end position="149"/>
    </location>
</feature>
<dbReference type="PANTHER" id="PTHR43464:SF19">
    <property type="entry name" value="UBIQUINONE BIOSYNTHESIS O-METHYLTRANSFERASE, MITOCHONDRIAL"/>
    <property type="match status" value="1"/>
</dbReference>
<evidence type="ECO:0000313" key="6">
    <source>
        <dbReference type="Proteomes" id="UP001501083"/>
    </source>
</evidence>
<evidence type="ECO:0000256" key="1">
    <source>
        <dbReference type="ARBA" id="ARBA00022603"/>
    </source>
</evidence>
<name>A0ABP9L4T8_9GAMM</name>
<dbReference type="EMBL" id="BAABKY010000001">
    <property type="protein sequence ID" value="GAA5071090.1"/>
    <property type="molecule type" value="Genomic_DNA"/>
</dbReference>
<evidence type="ECO:0000313" key="5">
    <source>
        <dbReference type="EMBL" id="GAA5071090.1"/>
    </source>
</evidence>
<sequence length="233" mass="26003">MLAFFEQRAEKIERLGPVRAVIYQDKHPDLAEHRDIAEKLAIAPLLALDGRQRVVDIGCGTGRWARTIAAECAHYHGCDASRGLVEHAQRAHEDLAHVRFSVALADQVSLSALDETIPFDRLLCSGVLIYLNDDELAAALAAFGSLMAPASRIVFREPMGMGERLTIQDHYSDDMDQVYNAIYRTQDELVEAMRAPLLERGFRIAGSGDVYADASLNNRAETRQRWLVLERDA</sequence>
<dbReference type="GO" id="GO:0032259">
    <property type="term" value="P:methylation"/>
    <property type="evidence" value="ECO:0007669"/>
    <property type="project" value="UniProtKB-KW"/>
</dbReference>
<dbReference type="SUPFAM" id="SSF53335">
    <property type="entry name" value="S-adenosyl-L-methionine-dependent methyltransferases"/>
    <property type="match status" value="1"/>
</dbReference>